<dbReference type="Proteomes" id="UP000199488">
    <property type="component" value="Unassembled WGS sequence"/>
</dbReference>
<dbReference type="InterPro" id="IPR000994">
    <property type="entry name" value="Pept_M24"/>
</dbReference>
<dbReference type="SUPFAM" id="SSF55920">
    <property type="entry name" value="Creatinase/aminopeptidase"/>
    <property type="match status" value="1"/>
</dbReference>
<dbReference type="Pfam" id="PF01321">
    <property type="entry name" value="Creatinase_N"/>
    <property type="match status" value="1"/>
</dbReference>
<reference evidence="3 4" key="1">
    <citation type="submission" date="2016-10" db="EMBL/GenBank/DDBJ databases">
        <authorList>
            <person name="de Groot N.N."/>
        </authorList>
    </citation>
    <scope>NUCLEOTIDE SEQUENCE [LARGE SCALE GENOMIC DNA]</scope>
    <source>
        <strain evidence="3 4">DSM 23126</strain>
    </source>
</reference>
<evidence type="ECO:0000259" key="2">
    <source>
        <dbReference type="Pfam" id="PF01321"/>
    </source>
</evidence>
<evidence type="ECO:0000259" key="1">
    <source>
        <dbReference type="Pfam" id="PF00557"/>
    </source>
</evidence>
<dbReference type="OrthoDB" id="9761809at2"/>
<evidence type="ECO:0000313" key="3">
    <source>
        <dbReference type="EMBL" id="SDW15509.1"/>
    </source>
</evidence>
<dbReference type="Gene3D" id="3.90.230.10">
    <property type="entry name" value="Creatinase/methionine aminopeptidase superfamily"/>
    <property type="match status" value="1"/>
</dbReference>
<protein>
    <submittedName>
        <fullName evidence="3">Xaa-Pro dipeptidase</fullName>
    </submittedName>
</protein>
<dbReference type="PANTHER" id="PTHR46112:SF2">
    <property type="entry name" value="XAA-PRO AMINOPEPTIDASE P-RELATED"/>
    <property type="match status" value="1"/>
</dbReference>
<dbReference type="CDD" id="cd01066">
    <property type="entry name" value="APP_MetAP"/>
    <property type="match status" value="1"/>
</dbReference>
<name>A0A1H2R9Z4_9BACI</name>
<gene>
    <name evidence="3" type="ORF">SAMN05421781_0637</name>
</gene>
<dbReference type="STRING" id="1122204.SAMN05421781_0637"/>
<dbReference type="InterPro" id="IPR050659">
    <property type="entry name" value="Peptidase_M24B"/>
</dbReference>
<dbReference type="InterPro" id="IPR000587">
    <property type="entry name" value="Creatinase_N"/>
</dbReference>
<proteinExistence type="predicted"/>
<sequence>MLFEKDEYLMRMNQTKMKMMEYGIEVLLVSNPSNMYYLTGYNAWSFYVHQMVIVMIDEDQPLWIGREMDAHSAVVTTWLDDDHIIPYPDEFVQSTIKHPMDFAANILTEIGQGNRKIGLEMDAFYFTAMCYERIQAGLPNAEFRNFSTLVNWVRLIKSEAEIECMYRAGRILENAMQAGFDTVDVGVRENEVAAAITNAQILGTKEFGGDYTSIVPMIPANENTATPHLTWTDRKYNYGDFLTIEIAGAYMRYHTPMARTMAIGQAPEKMYDLSETVVEGIETTMDAIKPGMTAEEVESVWSRTIARRGYFKESRLGYSIGLSYPPDWGEHTVSFRKGDHTILQPNMTFHLMPGIWLDDHGVEITESIRITENGCELLSHVPRDMYIKQPGVLGDGFAENRINAHYR</sequence>
<dbReference type="PANTHER" id="PTHR46112">
    <property type="entry name" value="AMINOPEPTIDASE"/>
    <property type="match status" value="1"/>
</dbReference>
<dbReference type="InterPro" id="IPR036005">
    <property type="entry name" value="Creatinase/aminopeptidase-like"/>
</dbReference>
<evidence type="ECO:0000313" key="4">
    <source>
        <dbReference type="Proteomes" id="UP000199488"/>
    </source>
</evidence>
<dbReference type="Pfam" id="PF00557">
    <property type="entry name" value="Peptidase_M24"/>
    <property type="match status" value="1"/>
</dbReference>
<keyword evidence="4" id="KW-1185">Reference proteome</keyword>
<dbReference type="InterPro" id="IPR029149">
    <property type="entry name" value="Creatin/AminoP/Spt16_N"/>
</dbReference>
<accession>A0A1H2R9Z4</accession>
<dbReference type="SUPFAM" id="SSF53092">
    <property type="entry name" value="Creatinase/prolidase N-terminal domain"/>
    <property type="match status" value="1"/>
</dbReference>
<dbReference type="Gene3D" id="3.40.350.10">
    <property type="entry name" value="Creatinase/prolidase N-terminal domain"/>
    <property type="match status" value="1"/>
</dbReference>
<feature type="domain" description="Creatinase N-terminal" evidence="2">
    <location>
        <begin position="11"/>
        <end position="156"/>
    </location>
</feature>
<feature type="domain" description="Peptidase M24" evidence="1">
    <location>
        <begin position="163"/>
        <end position="372"/>
    </location>
</feature>
<dbReference type="EMBL" id="FNNC01000001">
    <property type="protein sequence ID" value="SDW15509.1"/>
    <property type="molecule type" value="Genomic_DNA"/>
</dbReference>
<dbReference type="AlphaFoldDB" id="A0A1H2R9Z4"/>
<dbReference type="RefSeq" id="WP_091611040.1">
    <property type="nucleotide sequence ID" value="NZ_FNNC01000001.1"/>
</dbReference>
<organism evidence="3 4">
    <name type="scientific">Marinococcus luteus</name>
    <dbReference type="NCBI Taxonomy" id="1122204"/>
    <lineage>
        <taxon>Bacteria</taxon>
        <taxon>Bacillati</taxon>
        <taxon>Bacillota</taxon>
        <taxon>Bacilli</taxon>
        <taxon>Bacillales</taxon>
        <taxon>Bacillaceae</taxon>
        <taxon>Marinococcus</taxon>
    </lineage>
</organism>